<evidence type="ECO:0000313" key="9">
    <source>
        <dbReference type="EMBL" id="WSD06232.1"/>
    </source>
</evidence>
<keyword evidence="5" id="KW-0804">Transcription</keyword>
<dbReference type="EMBL" id="CP109134">
    <property type="protein sequence ID" value="WSD06232.1"/>
    <property type="molecule type" value="Genomic_DNA"/>
</dbReference>
<dbReference type="Pfam" id="PF03704">
    <property type="entry name" value="BTAD"/>
    <property type="match status" value="1"/>
</dbReference>
<evidence type="ECO:0000256" key="7">
    <source>
        <dbReference type="SAM" id="MobiDB-lite"/>
    </source>
</evidence>
<dbReference type="Gene3D" id="1.25.40.10">
    <property type="entry name" value="Tetratricopeptide repeat domain"/>
    <property type="match status" value="1"/>
</dbReference>
<dbReference type="Gene3D" id="1.10.10.10">
    <property type="entry name" value="Winged helix-like DNA-binding domain superfamily/Winged helix DNA-binding domain"/>
    <property type="match status" value="1"/>
</dbReference>
<evidence type="ECO:0000313" key="10">
    <source>
        <dbReference type="Proteomes" id="UP001335325"/>
    </source>
</evidence>
<proteinExistence type="inferred from homology"/>
<feature type="DNA-binding region" description="OmpR/PhoB-type" evidence="6">
    <location>
        <begin position="1"/>
        <end position="107"/>
    </location>
</feature>
<sequence length="302" mass="32465">MEISVLGPFRATLSGVPVHLTAVKPRKVFALLALQAGQVVSVASLVEEVWGESPPRSVQTTLQTYILQIRNAIAAVLGDDATGEGAFLPNGAKSVLVTEPGGYRLDVHGGLLDAHEFDALASAGHRALDRGEWPDASSYFGRALSLWHGRALADVQCGPLLEVEATRLDESRMSVLQRRIEADLRLGRHHELVGELSGLAARHPLHEAMHEQLMLALYRVGRRSDALTVYRQLRRCLNQSLGLDPSPSVEQLHRAVLDSSPRLDLDTAARAAHAAPETHTAHAAHAVSAATHAAGPQLARAN</sequence>
<dbReference type="SUPFAM" id="SSF46894">
    <property type="entry name" value="C-terminal effector domain of the bipartite response regulators"/>
    <property type="match status" value="1"/>
</dbReference>
<feature type="domain" description="OmpR/PhoB-type" evidence="8">
    <location>
        <begin position="1"/>
        <end position="107"/>
    </location>
</feature>
<dbReference type="RefSeq" id="WP_326752386.1">
    <property type="nucleotide sequence ID" value="NZ_CP109134.1"/>
</dbReference>
<keyword evidence="3" id="KW-0805">Transcription regulation</keyword>
<evidence type="ECO:0000256" key="6">
    <source>
        <dbReference type="PROSITE-ProRule" id="PRU01091"/>
    </source>
</evidence>
<dbReference type="Proteomes" id="UP001335325">
    <property type="component" value="Chromosome"/>
</dbReference>
<dbReference type="InterPro" id="IPR005158">
    <property type="entry name" value="BTAD"/>
</dbReference>
<dbReference type="InterPro" id="IPR011990">
    <property type="entry name" value="TPR-like_helical_dom_sf"/>
</dbReference>
<dbReference type="CDD" id="cd15831">
    <property type="entry name" value="BTAD"/>
    <property type="match status" value="1"/>
</dbReference>
<feature type="region of interest" description="Disordered" evidence="7">
    <location>
        <begin position="271"/>
        <end position="302"/>
    </location>
</feature>
<dbReference type="PANTHER" id="PTHR35807">
    <property type="entry name" value="TRANSCRIPTIONAL REGULATOR REDD-RELATED"/>
    <property type="match status" value="1"/>
</dbReference>
<dbReference type="InterPro" id="IPR051677">
    <property type="entry name" value="AfsR-DnrI-RedD_regulator"/>
</dbReference>
<dbReference type="SMART" id="SM00862">
    <property type="entry name" value="Trans_reg_C"/>
    <property type="match status" value="1"/>
</dbReference>
<evidence type="ECO:0000256" key="3">
    <source>
        <dbReference type="ARBA" id="ARBA00023015"/>
    </source>
</evidence>
<dbReference type="InterPro" id="IPR001867">
    <property type="entry name" value="OmpR/PhoB-type_DNA-bd"/>
</dbReference>
<gene>
    <name evidence="9" type="ORF">OIE73_10890</name>
</gene>
<dbReference type="InterPro" id="IPR036388">
    <property type="entry name" value="WH-like_DNA-bd_sf"/>
</dbReference>
<organism evidence="9 10">
    <name type="scientific">Streptomyces hirsutus</name>
    <dbReference type="NCBI Taxonomy" id="35620"/>
    <lineage>
        <taxon>Bacteria</taxon>
        <taxon>Bacillati</taxon>
        <taxon>Actinomycetota</taxon>
        <taxon>Actinomycetes</taxon>
        <taxon>Kitasatosporales</taxon>
        <taxon>Streptomycetaceae</taxon>
        <taxon>Streptomyces</taxon>
    </lineage>
</organism>
<dbReference type="Pfam" id="PF00486">
    <property type="entry name" value="Trans_reg_C"/>
    <property type="match status" value="1"/>
</dbReference>
<accession>A0ABZ1GJ98</accession>
<feature type="compositionally biased region" description="Low complexity" evidence="7">
    <location>
        <begin position="271"/>
        <end position="294"/>
    </location>
</feature>
<dbReference type="PROSITE" id="PS51755">
    <property type="entry name" value="OMPR_PHOB"/>
    <property type="match status" value="1"/>
</dbReference>
<dbReference type="SUPFAM" id="SSF48452">
    <property type="entry name" value="TPR-like"/>
    <property type="match status" value="1"/>
</dbReference>
<keyword evidence="10" id="KW-1185">Reference proteome</keyword>
<dbReference type="PANTHER" id="PTHR35807:SF1">
    <property type="entry name" value="TRANSCRIPTIONAL REGULATOR REDD"/>
    <property type="match status" value="1"/>
</dbReference>
<comment type="similarity">
    <text evidence="1">Belongs to the AfsR/DnrI/RedD regulatory family.</text>
</comment>
<evidence type="ECO:0000256" key="1">
    <source>
        <dbReference type="ARBA" id="ARBA00005820"/>
    </source>
</evidence>
<keyword evidence="2" id="KW-0902">Two-component regulatory system</keyword>
<evidence type="ECO:0000256" key="4">
    <source>
        <dbReference type="ARBA" id="ARBA00023125"/>
    </source>
</evidence>
<keyword evidence="4 6" id="KW-0238">DNA-binding</keyword>
<reference evidence="9 10" key="1">
    <citation type="submission" date="2022-10" db="EMBL/GenBank/DDBJ databases">
        <title>The complete genomes of actinobacterial strains from the NBC collection.</title>
        <authorList>
            <person name="Joergensen T.S."/>
            <person name="Alvarez Arevalo M."/>
            <person name="Sterndorff E.B."/>
            <person name="Faurdal D."/>
            <person name="Vuksanovic O."/>
            <person name="Mourched A.-S."/>
            <person name="Charusanti P."/>
            <person name="Shaw S."/>
            <person name="Blin K."/>
            <person name="Weber T."/>
        </authorList>
    </citation>
    <scope>NUCLEOTIDE SEQUENCE [LARGE SCALE GENOMIC DNA]</scope>
    <source>
        <strain evidence="9 10">NBC 01753</strain>
    </source>
</reference>
<evidence type="ECO:0000259" key="8">
    <source>
        <dbReference type="PROSITE" id="PS51755"/>
    </source>
</evidence>
<name>A0ABZ1GJ98_9ACTN</name>
<evidence type="ECO:0000256" key="5">
    <source>
        <dbReference type="ARBA" id="ARBA00023163"/>
    </source>
</evidence>
<dbReference type="GeneID" id="91543083"/>
<protein>
    <submittedName>
        <fullName evidence="9">AfsR/SARP family transcriptional regulator</fullName>
    </submittedName>
</protein>
<evidence type="ECO:0000256" key="2">
    <source>
        <dbReference type="ARBA" id="ARBA00023012"/>
    </source>
</evidence>
<dbReference type="InterPro" id="IPR016032">
    <property type="entry name" value="Sig_transdc_resp-reg_C-effctor"/>
</dbReference>
<dbReference type="SMART" id="SM01043">
    <property type="entry name" value="BTAD"/>
    <property type="match status" value="1"/>
</dbReference>